<organism evidence="1 2">
    <name type="scientific">Chondromyces apiculatus DSM 436</name>
    <dbReference type="NCBI Taxonomy" id="1192034"/>
    <lineage>
        <taxon>Bacteria</taxon>
        <taxon>Pseudomonadati</taxon>
        <taxon>Myxococcota</taxon>
        <taxon>Polyangia</taxon>
        <taxon>Polyangiales</taxon>
        <taxon>Polyangiaceae</taxon>
        <taxon>Chondromyces</taxon>
    </lineage>
</organism>
<evidence type="ECO:0000313" key="2">
    <source>
        <dbReference type="Proteomes" id="UP000019678"/>
    </source>
</evidence>
<protein>
    <submittedName>
        <fullName evidence="1">Uncharacterized protein</fullName>
    </submittedName>
</protein>
<dbReference type="EMBL" id="ASRX01000040">
    <property type="protein sequence ID" value="EYF03972.1"/>
    <property type="molecule type" value="Genomic_DNA"/>
</dbReference>
<dbReference type="Gene3D" id="1.20.1270.390">
    <property type="match status" value="1"/>
</dbReference>
<dbReference type="AlphaFoldDB" id="A0A017T4P7"/>
<dbReference type="STRING" id="1192034.CAP_5073"/>
<comment type="caution">
    <text evidence="1">The sequence shown here is derived from an EMBL/GenBank/DDBJ whole genome shotgun (WGS) entry which is preliminary data.</text>
</comment>
<name>A0A017T4P7_9BACT</name>
<accession>A0A017T4P7</accession>
<gene>
    <name evidence="1" type="ORF">CAP_5073</name>
</gene>
<keyword evidence="2" id="KW-1185">Reference proteome</keyword>
<evidence type="ECO:0000313" key="1">
    <source>
        <dbReference type="EMBL" id="EYF03972.1"/>
    </source>
</evidence>
<reference evidence="1 2" key="1">
    <citation type="submission" date="2013-05" db="EMBL/GenBank/DDBJ databases">
        <title>Genome assembly of Chondromyces apiculatus DSM 436.</title>
        <authorList>
            <person name="Sharma G."/>
            <person name="Khatri I."/>
            <person name="Kaur C."/>
            <person name="Mayilraj S."/>
            <person name="Subramanian S."/>
        </authorList>
    </citation>
    <scope>NUCLEOTIDE SEQUENCE [LARGE SCALE GENOMIC DNA]</scope>
    <source>
        <strain evidence="1 2">DSM 436</strain>
    </source>
</reference>
<sequence length="79" mass="8479">MYVALAQEHLERASGRLAVGDRAGAVGLARRAELDAEVALLAARETGLRDAVHRTLDDTGQISDEAAKINEVARRRAGR</sequence>
<dbReference type="Proteomes" id="UP000019678">
    <property type="component" value="Unassembled WGS sequence"/>
</dbReference>
<proteinExistence type="predicted"/>